<comment type="similarity">
    <text evidence="1">Belongs to the transglycosylase Slt family.</text>
</comment>
<reference evidence="7 8" key="1">
    <citation type="submission" date="2017-10" db="EMBL/GenBank/DDBJ databases">
        <title>Frigbacter circumglobatus gen. nov. sp. nov., isolated from sediment cultured in situ.</title>
        <authorList>
            <person name="Zhao Z."/>
        </authorList>
    </citation>
    <scope>NUCLEOTIDE SEQUENCE [LARGE SCALE GENOMIC DNA]</scope>
    <source>
        <strain evidence="7 8">ZYL</strain>
    </source>
</reference>
<comment type="caution">
    <text evidence="7">The sequence shown here is derived from an EMBL/GenBank/DDBJ whole genome shotgun (WGS) entry which is preliminary data.</text>
</comment>
<feature type="domain" description="Transglycosylase SLT" evidence="6">
    <location>
        <begin position="455"/>
        <end position="565"/>
    </location>
</feature>
<dbReference type="SUPFAM" id="SSF48435">
    <property type="entry name" value="Bacterial muramidases"/>
    <property type="match status" value="1"/>
</dbReference>
<evidence type="ECO:0000259" key="6">
    <source>
        <dbReference type="Pfam" id="PF01464"/>
    </source>
</evidence>
<dbReference type="Gene3D" id="1.10.530.10">
    <property type="match status" value="1"/>
</dbReference>
<keyword evidence="3 5" id="KW-0732">Signal</keyword>
<dbReference type="Proteomes" id="UP000229730">
    <property type="component" value="Unassembled WGS sequence"/>
</dbReference>
<keyword evidence="8" id="KW-1185">Reference proteome</keyword>
<evidence type="ECO:0000313" key="7">
    <source>
        <dbReference type="EMBL" id="PHZ85914.1"/>
    </source>
</evidence>
<organism evidence="7 8">
    <name type="scientific">Paremcibacter congregatus</name>
    <dbReference type="NCBI Taxonomy" id="2043170"/>
    <lineage>
        <taxon>Bacteria</taxon>
        <taxon>Pseudomonadati</taxon>
        <taxon>Pseudomonadota</taxon>
        <taxon>Alphaproteobacteria</taxon>
        <taxon>Emcibacterales</taxon>
        <taxon>Emcibacteraceae</taxon>
        <taxon>Paremcibacter</taxon>
    </lineage>
</organism>
<dbReference type="SUPFAM" id="SSF53955">
    <property type="entry name" value="Lysozyme-like"/>
    <property type="match status" value="1"/>
</dbReference>
<name>A0A2G4YUA4_9PROT</name>
<dbReference type="Pfam" id="PF01464">
    <property type="entry name" value="SLT"/>
    <property type="match status" value="1"/>
</dbReference>
<evidence type="ECO:0000256" key="1">
    <source>
        <dbReference type="ARBA" id="ARBA00007734"/>
    </source>
</evidence>
<accession>A0A2G4YUA4</accession>
<dbReference type="PANTHER" id="PTHR37423">
    <property type="entry name" value="SOLUBLE LYTIC MUREIN TRANSGLYCOSYLASE-RELATED"/>
    <property type="match status" value="1"/>
</dbReference>
<dbReference type="Gene3D" id="1.25.20.10">
    <property type="entry name" value="Bacterial muramidases"/>
    <property type="match status" value="1"/>
</dbReference>
<feature type="signal peptide" evidence="5">
    <location>
        <begin position="1"/>
        <end position="25"/>
    </location>
</feature>
<dbReference type="InterPro" id="IPR008939">
    <property type="entry name" value="Lytic_TGlycosylase_superhlx_U"/>
</dbReference>
<dbReference type="InParanoid" id="A0A2G4YUA4"/>
<proteinExistence type="inferred from homology"/>
<dbReference type="AlphaFoldDB" id="A0A2G4YUA4"/>
<gene>
    <name evidence="7" type="ORF">CRD36_04360</name>
</gene>
<dbReference type="OrthoDB" id="9815002at2"/>
<sequence length="640" mass="72428">MLFSKYKIFSTLSCFCLLANTPSWAATIMTPTPALEPAPITAPNPHLNPAVLTPLSDADVALYQRIFDFQTEGKWRRADRLIKQVENKILMGHVLYQRYMHPTAYTSRYSELADWMLKYPDHPGAYRIYDLAKRKGGKNARNLRKPMPTQALNFPADKPIYRPVAKVATSEPETADIDGLDPSANQPAARHKKADRIDIQRLKTRIKRYLRRGSPERAEKRLWAFERRNLLSDADFNKLLSDIASGYFFDSQDAKALALASIAAEEGRDRISQADWTSGLAAWRLGDCAQAAYHFERLANSPIAGDWTSSAGAFWAARSYLVCRQPEKVVELLHQAAVHHRTFYGLIAARQLGQTPELNWTAPAFTPAHYELIKNLNSVRRAIALAQTGKIMRADMELSNIWRKSRSGNHEALLGLATKLGLAGTQLSIGKIEEQKRRTALDSTLYPIPNTEPTGGYTLDQALMFAVIRQESEFKSWARSHAGARGIMQVMPSTASYISRDRSLRFGSRIKLDDPYYNMALGQQYIHSMMSDNFAKGDLFKTLTAYNAGPGNLRKWERKVNFQDDPLLFIETIPARETRNYIERVISNFWIYRMRMNQSVTSLDRVATGAWPLYTPQDNITNNKTSKINTTVKSQAHAAR</sequence>
<evidence type="ECO:0000256" key="5">
    <source>
        <dbReference type="SAM" id="SignalP"/>
    </source>
</evidence>
<comment type="similarity">
    <text evidence="2">Belongs to the virb1 family.</text>
</comment>
<evidence type="ECO:0000256" key="2">
    <source>
        <dbReference type="ARBA" id="ARBA00009387"/>
    </source>
</evidence>
<dbReference type="PANTHER" id="PTHR37423:SF2">
    <property type="entry name" value="MEMBRANE-BOUND LYTIC MUREIN TRANSGLYCOSYLASE C"/>
    <property type="match status" value="1"/>
</dbReference>
<dbReference type="CDD" id="cd13401">
    <property type="entry name" value="Slt70-like"/>
    <property type="match status" value="1"/>
</dbReference>
<dbReference type="InterPro" id="IPR008258">
    <property type="entry name" value="Transglycosylase_SLT_dom_1"/>
</dbReference>
<feature type="chain" id="PRO_5013686942" description="Transglycosylase SLT domain-containing protein" evidence="5">
    <location>
        <begin position="26"/>
        <end position="640"/>
    </location>
</feature>
<feature type="region of interest" description="Disordered" evidence="4">
    <location>
        <begin position="172"/>
        <end position="194"/>
    </location>
</feature>
<evidence type="ECO:0000256" key="3">
    <source>
        <dbReference type="ARBA" id="ARBA00022729"/>
    </source>
</evidence>
<dbReference type="GO" id="GO:0042597">
    <property type="term" value="C:periplasmic space"/>
    <property type="evidence" value="ECO:0007669"/>
    <property type="project" value="InterPro"/>
</dbReference>
<protein>
    <recommendedName>
        <fullName evidence="6">Transglycosylase SLT domain-containing protein</fullName>
    </recommendedName>
</protein>
<evidence type="ECO:0000256" key="4">
    <source>
        <dbReference type="SAM" id="MobiDB-lite"/>
    </source>
</evidence>
<evidence type="ECO:0000313" key="8">
    <source>
        <dbReference type="Proteomes" id="UP000229730"/>
    </source>
</evidence>
<dbReference type="EMBL" id="PDEM01000009">
    <property type="protein sequence ID" value="PHZ85914.1"/>
    <property type="molecule type" value="Genomic_DNA"/>
</dbReference>
<dbReference type="GO" id="GO:0004553">
    <property type="term" value="F:hydrolase activity, hydrolyzing O-glycosyl compounds"/>
    <property type="evidence" value="ECO:0007669"/>
    <property type="project" value="InterPro"/>
</dbReference>
<dbReference type="InterPro" id="IPR023346">
    <property type="entry name" value="Lysozyme-like_dom_sf"/>
</dbReference>